<keyword evidence="16" id="KW-1185">Reference proteome</keyword>
<dbReference type="EC" id="7.2.2.21" evidence="11"/>
<dbReference type="Gene3D" id="3.40.50.1000">
    <property type="entry name" value="HAD superfamily/HAD-like"/>
    <property type="match status" value="1"/>
</dbReference>
<dbReference type="SFLD" id="SFLDF00027">
    <property type="entry name" value="p-type_atpase"/>
    <property type="match status" value="1"/>
</dbReference>
<dbReference type="SUPFAM" id="SSF81665">
    <property type="entry name" value="Calcium ATPase, transmembrane domain M"/>
    <property type="match status" value="1"/>
</dbReference>
<dbReference type="NCBIfam" id="TIGR01512">
    <property type="entry name" value="ATPase-IB2_Cd"/>
    <property type="match status" value="1"/>
</dbReference>
<evidence type="ECO:0000256" key="8">
    <source>
        <dbReference type="ARBA" id="ARBA00022967"/>
    </source>
</evidence>
<feature type="transmembrane region" description="Helical" evidence="13">
    <location>
        <begin position="218"/>
        <end position="236"/>
    </location>
</feature>
<evidence type="ECO:0000256" key="4">
    <source>
        <dbReference type="ARBA" id="ARBA00022692"/>
    </source>
</evidence>
<organism evidence="15 16">
    <name type="scientific">Sarcina ventriculi</name>
    <name type="common">Clostridium ventriculi</name>
    <dbReference type="NCBI Taxonomy" id="1267"/>
    <lineage>
        <taxon>Bacteria</taxon>
        <taxon>Bacillati</taxon>
        <taxon>Bacillota</taxon>
        <taxon>Clostridia</taxon>
        <taxon>Eubacteriales</taxon>
        <taxon>Clostridiaceae</taxon>
        <taxon>Sarcina</taxon>
    </lineage>
</organism>
<evidence type="ECO:0000256" key="5">
    <source>
        <dbReference type="ARBA" id="ARBA00022723"/>
    </source>
</evidence>
<evidence type="ECO:0000256" key="12">
    <source>
        <dbReference type="ARBA" id="ARBA00049338"/>
    </source>
</evidence>
<reference evidence="15 16" key="1">
    <citation type="submission" date="2015-09" db="EMBL/GenBank/DDBJ databases">
        <authorList>
            <consortium name="Pathogen Informatics"/>
            <person name="Wu L."/>
            <person name="Ma J."/>
        </authorList>
    </citation>
    <scope>NUCLEOTIDE SEQUENCE [LARGE SCALE GENOMIC DNA]</scope>
    <source>
        <strain evidence="15 16">2789STDY5834858</strain>
    </source>
</reference>
<dbReference type="Proteomes" id="UP000095488">
    <property type="component" value="Unassembled WGS sequence"/>
</dbReference>
<evidence type="ECO:0000256" key="7">
    <source>
        <dbReference type="ARBA" id="ARBA00022840"/>
    </source>
</evidence>
<evidence type="ECO:0000256" key="6">
    <source>
        <dbReference type="ARBA" id="ARBA00022741"/>
    </source>
</evidence>
<dbReference type="SUPFAM" id="SSF56784">
    <property type="entry name" value="HAD-like"/>
    <property type="match status" value="1"/>
</dbReference>
<comment type="catalytic activity">
    <reaction evidence="12">
        <text>Cd(2+)(in) + ATP + H2O = Cd(2+)(out) + ADP + phosphate + H(+)</text>
        <dbReference type="Rhea" id="RHEA:12132"/>
        <dbReference type="ChEBI" id="CHEBI:15377"/>
        <dbReference type="ChEBI" id="CHEBI:15378"/>
        <dbReference type="ChEBI" id="CHEBI:30616"/>
        <dbReference type="ChEBI" id="CHEBI:43474"/>
        <dbReference type="ChEBI" id="CHEBI:48775"/>
        <dbReference type="ChEBI" id="CHEBI:456216"/>
        <dbReference type="EC" id="7.2.2.21"/>
    </reaction>
</comment>
<comment type="similarity">
    <text evidence="2 13">Belongs to the cation transport ATPase (P-type) (TC 3.A.3) family. Type IB subfamily.</text>
</comment>
<evidence type="ECO:0000313" key="15">
    <source>
        <dbReference type="EMBL" id="CUO06781.1"/>
    </source>
</evidence>
<dbReference type="PANTHER" id="PTHR48085:SF5">
    <property type="entry name" value="CADMIUM_ZINC-TRANSPORTING ATPASE HMA4-RELATED"/>
    <property type="match status" value="1"/>
</dbReference>
<evidence type="ECO:0000256" key="10">
    <source>
        <dbReference type="ARBA" id="ARBA00023136"/>
    </source>
</evidence>
<feature type="transmembrane region" description="Helical" evidence="13">
    <location>
        <begin position="242"/>
        <end position="258"/>
    </location>
</feature>
<dbReference type="SUPFAM" id="SSF55008">
    <property type="entry name" value="HMA, heavy metal-associated domain"/>
    <property type="match status" value="2"/>
</dbReference>
<comment type="caution">
    <text evidence="15">The sequence shown here is derived from an EMBL/GenBank/DDBJ whole genome shotgun (WGS) entry which is preliminary data.</text>
</comment>
<dbReference type="PROSITE" id="PS50846">
    <property type="entry name" value="HMA_2"/>
    <property type="match status" value="2"/>
</dbReference>
<dbReference type="InterPro" id="IPR006121">
    <property type="entry name" value="HMA_dom"/>
</dbReference>
<evidence type="ECO:0000256" key="1">
    <source>
        <dbReference type="ARBA" id="ARBA00004141"/>
    </source>
</evidence>
<keyword evidence="4 13" id="KW-0812">Transmembrane</keyword>
<dbReference type="Gene3D" id="3.40.1110.10">
    <property type="entry name" value="Calcium-transporting ATPase, cytoplasmic domain N"/>
    <property type="match status" value="1"/>
</dbReference>
<dbReference type="Pfam" id="PF00122">
    <property type="entry name" value="E1-E2_ATPase"/>
    <property type="match status" value="1"/>
</dbReference>
<dbReference type="InterPro" id="IPR027256">
    <property type="entry name" value="P-typ_ATPase_IB"/>
</dbReference>
<evidence type="ECO:0000256" key="13">
    <source>
        <dbReference type="RuleBase" id="RU362081"/>
    </source>
</evidence>
<gene>
    <name evidence="15" type="primary">cadA</name>
    <name evidence="15" type="ORF">ERS852473_01793</name>
</gene>
<dbReference type="SFLD" id="SFLDS00003">
    <property type="entry name" value="Haloacid_Dehalogenase"/>
    <property type="match status" value="1"/>
</dbReference>
<dbReference type="InterPro" id="IPR044492">
    <property type="entry name" value="P_typ_ATPase_HD_dom"/>
</dbReference>
<dbReference type="PRINTS" id="PR00941">
    <property type="entry name" value="CDATPASE"/>
</dbReference>
<dbReference type="InterPro" id="IPR023299">
    <property type="entry name" value="ATPase_P-typ_cyto_dom_N"/>
</dbReference>
<keyword evidence="6 13" id="KW-0547">Nucleotide-binding</keyword>
<feature type="transmembrane region" description="Helical" evidence="13">
    <location>
        <begin position="773"/>
        <end position="796"/>
    </location>
</feature>
<dbReference type="InterPro" id="IPR036412">
    <property type="entry name" value="HAD-like_sf"/>
</dbReference>
<dbReference type="InterPro" id="IPR023214">
    <property type="entry name" value="HAD_sf"/>
</dbReference>
<dbReference type="EMBL" id="CYZR01000006">
    <property type="protein sequence ID" value="CUO06781.1"/>
    <property type="molecule type" value="Genomic_DNA"/>
</dbReference>
<evidence type="ECO:0000259" key="14">
    <source>
        <dbReference type="PROSITE" id="PS50846"/>
    </source>
</evidence>
<feature type="transmembrane region" description="Helical" evidence="13">
    <location>
        <begin position="802"/>
        <end position="821"/>
    </location>
</feature>
<evidence type="ECO:0000256" key="3">
    <source>
        <dbReference type="ARBA" id="ARBA00022539"/>
    </source>
</evidence>
<dbReference type="Pfam" id="PF00702">
    <property type="entry name" value="Hydrolase"/>
    <property type="match status" value="1"/>
</dbReference>
<protein>
    <recommendedName>
        <fullName evidence="11">Cd(2+)-exporting ATPase</fullName>
        <ecNumber evidence="11">7.2.2.21</ecNumber>
    </recommendedName>
</protein>
<dbReference type="PANTHER" id="PTHR48085">
    <property type="entry name" value="CADMIUM/ZINC-TRANSPORTING ATPASE HMA2-RELATED"/>
    <property type="match status" value="1"/>
</dbReference>
<proteinExistence type="inferred from homology"/>
<dbReference type="GO" id="GO:0016787">
    <property type="term" value="F:hydrolase activity"/>
    <property type="evidence" value="ECO:0007669"/>
    <property type="project" value="UniProtKB-KW"/>
</dbReference>
<dbReference type="SUPFAM" id="SSF81653">
    <property type="entry name" value="Calcium ATPase, transduction domain A"/>
    <property type="match status" value="1"/>
</dbReference>
<feature type="domain" description="HMA" evidence="14">
    <location>
        <begin position="123"/>
        <end position="192"/>
    </location>
</feature>
<dbReference type="PRINTS" id="PR00119">
    <property type="entry name" value="CATATPASE"/>
</dbReference>
<keyword evidence="8" id="KW-1278">Translocase</keyword>
<keyword evidence="7 13" id="KW-0067">ATP-binding</keyword>
<keyword evidence="15" id="KW-0378">Hydrolase</keyword>
<dbReference type="InterPro" id="IPR018303">
    <property type="entry name" value="ATPase_P-typ_P_site"/>
</dbReference>
<keyword evidence="13" id="KW-1003">Cell membrane</keyword>
<comment type="subcellular location">
    <subcellularLocation>
        <location evidence="13">Cell membrane</location>
    </subcellularLocation>
    <subcellularLocation>
        <location evidence="1">Membrane</location>
        <topology evidence="1">Multi-pass membrane protein</topology>
    </subcellularLocation>
</comment>
<sequence>MEEISLDNQEKKLIKKYSGNKIKLSSTNKLTVTHKEILPSNKRGNDKVIIYMSNLNCANCAAKIERQSKNIDGVVGSSLNFMSKKLVLDIKDKNVRENVIKNALNLIEKTEPGTKCEILDSTEKITIYMSNLNCANCAAKIERQSKNINGVVDSTLDFMSKKLILNIESKSLKNDVIDNALNLIEKIEPGTKCEVLDDTKKSLNKEEKSVWIENKMNLIRLGVGGALFFIGLAFGFSDIVEGILFLISYLIVGGDVLLKAGKNIVRGKVFDENFLMALATIGAFAIKQYPEGVAVMLFYQVGELFQDMAVDSSRRSIKSLMNIRPDYANVKNGQDIKKVSPEDVNIGDIIVIKPGEKVPLDGVIIEGKSMLDTSALTGESVPRNASIGDEILGGAINKNGLLMVKVTKAFSESTVAKILNLMENASSKKAHTENFITKFAKYYTPIVVILAACLAFIPPFVTGMEFSSSIYRALVFLVVSCPCALVVSIPLGFFGGIGGASKNGILVKGGNYLEALNNVETVVFDKTGTLTKGTFNVTKINVENGFDKDILMEYAVAAESFSSHPIATSIIKAYGKEIEKKNVKNYEEISGHGIKVNYKDKVVLAGNKKLMNKENIVCKEEETVGTVVYIAIDNAYVGNIIISDEIKEDTKVAIKELKKIGIKKTVMLTGDNKKVGEGIGKLVNIDEVYSELLPYEKVEKLEKIENEKSKNKKVIYVGDGINDAPVLARADIGIAMGGVGSDAAIEAADVIIMTDEPSKIVSSIKIAKRTRNIVIQNIAFAIGVKVIILIFGALGMANMWEAVFGDVGVALIAVLNAMRALKVNKL</sequence>
<dbReference type="Gene3D" id="3.30.70.100">
    <property type="match status" value="2"/>
</dbReference>
<evidence type="ECO:0000313" key="16">
    <source>
        <dbReference type="Proteomes" id="UP000095488"/>
    </source>
</evidence>
<dbReference type="InterPro" id="IPR051014">
    <property type="entry name" value="Cation_Transport_ATPase_IB"/>
</dbReference>
<evidence type="ECO:0000256" key="11">
    <source>
        <dbReference type="ARBA" id="ARBA00039103"/>
    </source>
</evidence>
<dbReference type="InterPro" id="IPR008250">
    <property type="entry name" value="ATPase_P-typ_transduc_dom_A_sf"/>
</dbReference>
<dbReference type="InterPro" id="IPR059000">
    <property type="entry name" value="ATPase_P-type_domA"/>
</dbReference>
<dbReference type="NCBIfam" id="TIGR01525">
    <property type="entry name" value="ATPase-IB_hvy"/>
    <property type="match status" value="1"/>
</dbReference>
<dbReference type="InterPro" id="IPR023298">
    <property type="entry name" value="ATPase_P-typ_TM_dom_sf"/>
</dbReference>
<accession>A0ABP2AR89</accession>
<keyword evidence="9 13" id="KW-1133">Transmembrane helix</keyword>
<dbReference type="InterPro" id="IPR036163">
    <property type="entry name" value="HMA_dom_sf"/>
</dbReference>
<dbReference type="PROSITE" id="PS00154">
    <property type="entry name" value="ATPASE_E1_E2"/>
    <property type="match status" value="1"/>
</dbReference>
<keyword evidence="10 13" id="KW-0472">Membrane</keyword>
<feature type="transmembrane region" description="Helical" evidence="13">
    <location>
        <begin position="473"/>
        <end position="494"/>
    </location>
</feature>
<feature type="transmembrane region" description="Helical" evidence="13">
    <location>
        <begin position="442"/>
        <end position="461"/>
    </location>
</feature>
<name>A0ABP2AR89_SARVE</name>
<evidence type="ECO:0000256" key="2">
    <source>
        <dbReference type="ARBA" id="ARBA00006024"/>
    </source>
</evidence>
<dbReference type="InterPro" id="IPR001757">
    <property type="entry name" value="P_typ_ATPase"/>
</dbReference>
<keyword evidence="3" id="KW-0104">Cadmium</keyword>
<dbReference type="NCBIfam" id="TIGR01494">
    <property type="entry name" value="ATPase_P-type"/>
    <property type="match status" value="1"/>
</dbReference>
<feature type="domain" description="HMA" evidence="14">
    <location>
        <begin position="46"/>
        <end position="115"/>
    </location>
</feature>
<dbReference type="SFLD" id="SFLDG00002">
    <property type="entry name" value="C1.7:_P-type_atpase_like"/>
    <property type="match status" value="1"/>
</dbReference>
<dbReference type="Gene3D" id="2.70.150.10">
    <property type="entry name" value="Calcium-transporting ATPase, cytoplasmic transduction domain A"/>
    <property type="match status" value="1"/>
</dbReference>
<keyword evidence="5 13" id="KW-0479">Metal-binding</keyword>
<dbReference type="CDD" id="cd07548">
    <property type="entry name" value="P-type_ATPase-Cd_Zn_Co_like"/>
    <property type="match status" value="1"/>
</dbReference>
<evidence type="ECO:0000256" key="9">
    <source>
        <dbReference type="ARBA" id="ARBA00022989"/>
    </source>
</evidence>